<feature type="domain" description="NAD-dependent epimerase/dehydratase" evidence="2">
    <location>
        <begin position="9"/>
        <end position="252"/>
    </location>
</feature>
<sequence length="338" mass="37679">MDLKGKRFLVIGGAGLIGSHTVDSLLQEDVAEIRIYDNFTRGSLGNIIESLKDSRVNIFPLGGELLHRDILNEAMKDIDGVFHFAALWLLHCWDFPRSAFEVNIGGTFNVLEACINNGVKRLVYSSSASVYGDAVAEPMTEDHPYNNTNFYGATKVAGEQMCRALYHRYKGTEKHFDYVGLRYMNVYGSRQDYRGAYIAVIMKILDRLDQGLPPVVYGDGSQAYDFVYVGDCAKANVCAMKSNVTDSFYNVGKGVKTTIKELAELILEITGSDLKIQYEPGGQTFVKNRVGCPKKAAEEIGFKADVELTDGIKKLIEWRNSHKEEVARRRNQVGIGND</sequence>
<dbReference type="Proteomes" id="UP000239589">
    <property type="component" value="Unassembled WGS sequence"/>
</dbReference>
<dbReference type="Gene3D" id="3.40.50.720">
    <property type="entry name" value="NAD(P)-binding Rossmann-like Domain"/>
    <property type="match status" value="1"/>
</dbReference>
<evidence type="ECO:0000259" key="2">
    <source>
        <dbReference type="Pfam" id="PF01370"/>
    </source>
</evidence>
<dbReference type="InterPro" id="IPR036291">
    <property type="entry name" value="NAD(P)-bd_dom_sf"/>
</dbReference>
<reference evidence="3 4" key="1">
    <citation type="submission" date="2018-02" db="EMBL/GenBank/DDBJ databases">
        <title>Discovery of a pederin family compound in a non-symbiotic bloom-forming cyanobacterium.</title>
        <authorList>
            <person name="Kust A."/>
            <person name="Mares J."/>
            <person name="Jokela J."/>
            <person name="Urajova P."/>
            <person name="Hajek J."/>
            <person name="Saurav K."/>
            <person name="Voracova K."/>
            <person name="Fewer D.P."/>
            <person name="Haapaniemi E."/>
            <person name="Permi P."/>
            <person name="Rehakova K."/>
            <person name="Sivonen K."/>
            <person name="Hrouzek P."/>
        </authorList>
    </citation>
    <scope>NUCLEOTIDE SEQUENCE [LARGE SCALE GENOMIC DNA]</scope>
    <source>
        <strain evidence="3 4">CHARLIE-1</strain>
    </source>
</reference>
<dbReference type="EMBL" id="PGEM01000083">
    <property type="protein sequence ID" value="PPJ63043.1"/>
    <property type="molecule type" value="Genomic_DNA"/>
</dbReference>
<name>A0A2S6CTF3_9CYAN</name>
<dbReference type="OrthoDB" id="9771073at2"/>
<dbReference type="InterPro" id="IPR001509">
    <property type="entry name" value="Epimerase_deHydtase"/>
</dbReference>
<dbReference type="SUPFAM" id="SSF51735">
    <property type="entry name" value="NAD(P)-binding Rossmann-fold domains"/>
    <property type="match status" value="1"/>
</dbReference>
<evidence type="ECO:0000256" key="1">
    <source>
        <dbReference type="ARBA" id="ARBA00007637"/>
    </source>
</evidence>
<organism evidence="3 4">
    <name type="scientific">Cuspidothrix issatschenkoi CHARLIE-1</name>
    <dbReference type="NCBI Taxonomy" id="2052836"/>
    <lineage>
        <taxon>Bacteria</taxon>
        <taxon>Bacillati</taxon>
        <taxon>Cyanobacteriota</taxon>
        <taxon>Cyanophyceae</taxon>
        <taxon>Nostocales</taxon>
        <taxon>Aphanizomenonaceae</taxon>
        <taxon>Cuspidothrix</taxon>
    </lineage>
</organism>
<dbReference type="AlphaFoldDB" id="A0A2S6CTF3"/>
<comment type="similarity">
    <text evidence="1">Belongs to the NAD(P)-dependent epimerase/dehydratase family.</text>
</comment>
<proteinExistence type="inferred from homology"/>
<gene>
    <name evidence="3" type="ORF">CUN59_12495</name>
</gene>
<dbReference type="PANTHER" id="PTHR43000">
    <property type="entry name" value="DTDP-D-GLUCOSE 4,6-DEHYDRATASE-RELATED"/>
    <property type="match status" value="1"/>
</dbReference>
<accession>A0A2S6CTF3</accession>
<dbReference type="Pfam" id="PF01370">
    <property type="entry name" value="Epimerase"/>
    <property type="match status" value="1"/>
</dbReference>
<evidence type="ECO:0000313" key="3">
    <source>
        <dbReference type="EMBL" id="PPJ63043.1"/>
    </source>
</evidence>
<comment type="caution">
    <text evidence="3">The sequence shown here is derived from an EMBL/GenBank/DDBJ whole genome shotgun (WGS) entry which is preliminary data.</text>
</comment>
<protein>
    <submittedName>
        <fullName evidence="3">NAD-dependent dehydratase</fullName>
    </submittedName>
</protein>
<dbReference type="Gene3D" id="3.90.25.10">
    <property type="entry name" value="UDP-galactose 4-epimerase, domain 1"/>
    <property type="match status" value="1"/>
</dbReference>
<evidence type="ECO:0000313" key="4">
    <source>
        <dbReference type="Proteomes" id="UP000239589"/>
    </source>
</evidence>
<keyword evidence="4" id="KW-1185">Reference proteome</keyword>
<dbReference type="RefSeq" id="WP_104388157.1">
    <property type="nucleotide sequence ID" value="NZ_PGEM01000083.1"/>
</dbReference>